<keyword evidence="8" id="KW-0677">Repeat</keyword>
<feature type="zinc finger region" description="C3H1-type" evidence="16">
    <location>
        <begin position="226"/>
        <end position="253"/>
    </location>
</feature>
<feature type="zinc finger region" description="C3H1-type" evidence="16">
    <location>
        <begin position="63"/>
        <end position="90"/>
    </location>
</feature>
<dbReference type="PROSITE" id="PS00518">
    <property type="entry name" value="ZF_RING_1"/>
    <property type="match status" value="1"/>
</dbReference>
<dbReference type="AlphaFoldDB" id="A0A8C3IRJ5"/>
<evidence type="ECO:0000256" key="5">
    <source>
        <dbReference type="ARBA" id="ARBA00022490"/>
    </source>
</evidence>
<evidence type="ECO:0000256" key="12">
    <source>
        <dbReference type="ARBA" id="ARBA00022833"/>
    </source>
</evidence>
<dbReference type="InterPro" id="IPR017907">
    <property type="entry name" value="Znf_RING_CS"/>
</dbReference>
<dbReference type="InterPro" id="IPR001841">
    <property type="entry name" value="Znf_RING"/>
</dbReference>
<dbReference type="GO" id="GO:0008270">
    <property type="term" value="F:zinc ion binding"/>
    <property type="evidence" value="ECO:0007669"/>
    <property type="project" value="UniProtKB-KW"/>
</dbReference>
<dbReference type="InterPro" id="IPR045072">
    <property type="entry name" value="MKRN-like"/>
</dbReference>
<keyword evidence="13" id="KW-0539">Nucleus</keyword>
<dbReference type="SUPFAM" id="SSF90229">
    <property type="entry name" value="CCCH zinc finger"/>
    <property type="match status" value="2"/>
</dbReference>
<evidence type="ECO:0000256" key="14">
    <source>
        <dbReference type="ARBA" id="ARBA00029530"/>
    </source>
</evidence>
<dbReference type="InterPro" id="IPR036855">
    <property type="entry name" value="Znf_CCCH_sf"/>
</dbReference>
<comment type="catalytic activity">
    <reaction evidence="1">
        <text>S-ubiquitinyl-[E2 ubiquitin-conjugating enzyme]-L-cysteine + [acceptor protein]-L-lysine = [E2 ubiquitin-conjugating enzyme]-L-cysteine + N(6)-ubiquitinyl-[acceptor protein]-L-lysine.</text>
        <dbReference type="EC" id="2.3.2.27"/>
    </reaction>
</comment>
<dbReference type="InterPro" id="IPR013083">
    <property type="entry name" value="Znf_RING/FYVE/PHD"/>
</dbReference>
<keyword evidence="6" id="KW-0808">Transferase</keyword>
<dbReference type="Ensembl" id="ENSCPBT00000044620.1">
    <property type="protein sequence ID" value="ENSCPBP00000038048.1"/>
    <property type="gene ID" value="ENSCPBG00000026356.1"/>
</dbReference>
<keyword evidence="7 16" id="KW-0479">Metal-binding</keyword>
<feature type="zinc finger region" description="C3H1-type" evidence="16">
    <location>
        <begin position="382"/>
        <end position="411"/>
    </location>
</feature>
<evidence type="ECO:0000259" key="18">
    <source>
        <dbReference type="PROSITE" id="PS50089"/>
    </source>
</evidence>
<proteinExistence type="predicted"/>
<name>A0A8C3IRJ5_CHRPI</name>
<evidence type="ECO:0000256" key="11">
    <source>
        <dbReference type="ARBA" id="ARBA00022786"/>
    </source>
</evidence>
<dbReference type="Pfam" id="PF14608">
    <property type="entry name" value="zf-CCCH_2"/>
    <property type="match status" value="1"/>
</dbReference>
<evidence type="ECO:0000256" key="2">
    <source>
        <dbReference type="ARBA" id="ARBA00004123"/>
    </source>
</evidence>
<dbReference type="PROSITE" id="PS50103">
    <property type="entry name" value="ZF_C3H1"/>
    <property type="match status" value="4"/>
</dbReference>
<dbReference type="GO" id="GO:0006511">
    <property type="term" value="P:ubiquitin-dependent protein catabolic process"/>
    <property type="evidence" value="ECO:0007669"/>
    <property type="project" value="Ensembl"/>
</dbReference>
<feature type="domain" description="RING-type" evidence="18">
    <location>
        <begin position="299"/>
        <end position="353"/>
    </location>
</feature>
<dbReference type="GO" id="GO:0061630">
    <property type="term" value="F:ubiquitin protein ligase activity"/>
    <property type="evidence" value="ECO:0007669"/>
    <property type="project" value="UniProtKB-EC"/>
</dbReference>
<feature type="domain" description="C3H1-type" evidence="19">
    <location>
        <begin position="63"/>
        <end position="90"/>
    </location>
</feature>
<feature type="region of interest" description="Disordered" evidence="17">
    <location>
        <begin position="26"/>
        <end position="59"/>
    </location>
</feature>
<dbReference type="Pfam" id="PF00642">
    <property type="entry name" value="zf-CCCH"/>
    <property type="match status" value="1"/>
</dbReference>
<organism evidence="20 21">
    <name type="scientific">Chrysemys picta bellii</name>
    <name type="common">Western painted turtle</name>
    <name type="synonym">Emys bellii</name>
    <dbReference type="NCBI Taxonomy" id="8478"/>
    <lineage>
        <taxon>Eukaryota</taxon>
        <taxon>Metazoa</taxon>
        <taxon>Chordata</taxon>
        <taxon>Craniata</taxon>
        <taxon>Vertebrata</taxon>
        <taxon>Euteleostomi</taxon>
        <taxon>Archelosauria</taxon>
        <taxon>Testudinata</taxon>
        <taxon>Testudines</taxon>
        <taxon>Cryptodira</taxon>
        <taxon>Durocryptodira</taxon>
        <taxon>Testudinoidea</taxon>
        <taxon>Emydidae</taxon>
        <taxon>Chrysemys</taxon>
    </lineage>
</organism>
<dbReference type="CDD" id="cd16731">
    <property type="entry name" value="RING-HC_MKRN2"/>
    <property type="match status" value="1"/>
</dbReference>
<keyword evidence="9 16" id="KW-0863">Zinc-finger</keyword>
<evidence type="ECO:0000256" key="17">
    <source>
        <dbReference type="SAM" id="MobiDB-lite"/>
    </source>
</evidence>
<evidence type="ECO:0000256" key="13">
    <source>
        <dbReference type="ARBA" id="ARBA00023242"/>
    </source>
</evidence>
<dbReference type="Gene3D" id="4.10.1000.10">
    <property type="entry name" value="Zinc finger, CCCH-type"/>
    <property type="match status" value="1"/>
</dbReference>
<evidence type="ECO:0000256" key="10">
    <source>
        <dbReference type="ARBA" id="ARBA00022782"/>
    </source>
</evidence>
<keyword evidence="10" id="KW-0221">Differentiation</keyword>
<dbReference type="GO" id="GO:0000209">
    <property type="term" value="P:protein polyubiquitination"/>
    <property type="evidence" value="ECO:0007669"/>
    <property type="project" value="InterPro"/>
</dbReference>
<dbReference type="GeneTree" id="ENSGT00950000183077"/>
<keyword evidence="12 16" id="KW-0862">Zinc</keyword>
<dbReference type="SMART" id="SM00184">
    <property type="entry name" value="RING"/>
    <property type="match status" value="1"/>
</dbReference>
<reference evidence="20" key="3">
    <citation type="submission" date="2025-09" db="UniProtKB">
        <authorList>
            <consortium name="Ensembl"/>
        </authorList>
    </citation>
    <scope>IDENTIFICATION</scope>
</reference>
<comment type="subcellular location">
    <subcellularLocation>
        <location evidence="3">Cytoplasm</location>
    </subcellularLocation>
    <subcellularLocation>
        <location evidence="2">Nucleus</location>
    </subcellularLocation>
</comment>
<dbReference type="SMART" id="SM00356">
    <property type="entry name" value="ZnF_C3H1"/>
    <property type="match status" value="4"/>
</dbReference>
<dbReference type="Gene3D" id="1.20.120.1350">
    <property type="entry name" value="Pneumovirus matrix protein 2 (M2), zinc-binding domain"/>
    <property type="match status" value="1"/>
</dbReference>
<evidence type="ECO:0000256" key="3">
    <source>
        <dbReference type="ARBA" id="ARBA00004496"/>
    </source>
</evidence>
<gene>
    <name evidence="20" type="primary">MKRN2</name>
</gene>
<evidence type="ECO:0000256" key="1">
    <source>
        <dbReference type="ARBA" id="ARBA00000900"/>
    </source>
</evidence>
<evidence type="ECO:0000256" key="7">
    <source>
        <dbReference type="ARBA" id="ARBA00022723"/>
    </source>
</evidence>
<evidence type="ECO:0000256" key="16">
    <source>
        <dbReference type="PROSITE-ProRule" id="PRU00723"/>
    </source>
</evidence>
<dbReference type="EC" id="2.3.2.27" evidence="4"/>
<dbReference type="PANTHER" id="PTHR11224:SF17">
    <property type="entry name" value="E3 UBIQUITIN-PROTEIN LIGASE MAKORIN-2"/>
    <property type="match status" value="1"/>
</dbReference>
<feature type="domain" description="C3H1-type" evidence="19">
    <location>
        <begin position="92"/>
        <end position="119"/>
    </location>
</feature>
<keyword evidence="5" id="KW-0963">Cytoplasm</keyword>
<dbReference type="Pfam" id="PF18044">
    <property type="entry name" value="zf-CCCH_4"/>
    <property type="match status" value="2"/>
</dbReference>
<dbReference type="InterPro" id="IPR000571">
    <property type="entry name" value="Znf_CCCH"/>
</dbReference>
<dbReference type="InterPro" id="IPR041367">
    <property type="entry name" value="Znf-CCCH_4"/>
</dbReference>
<dbReference type="GO" id="GO:0030154">
    <property type="term" value="P:cell differentiation"/>
    <property type="evidence" value="ECO:0007669"/>
    <property type="project" value="UniProtKB-KW"/>
</dbReference>
<dbReference type="OMA" id="EKVCMAT"/>
<accession>A0A8C3IRJ5</accession>
<dbReference type="GO" id="GO:0005634">
    <property type="term" value="C:nucleus"/>
    <property type="evidence" value="ECO:0007669"/>
    <property type="project" value="UniProtKB-SubCell"/>
</dbReference>
<reference evidence="20" key="1">
    <citation type="journal article" date="2015" name="Genome Biol. Evol.">
        <title>Physical Mapping and Refinement of the Painted Turtle Genome (Chrysemys picta) Inform Amniote Genome Evolution and Challenge Turtle-Bird Chromosomal Conservation.</title>
        <authorList>
            <person name="Badenhorst D."/>
            <person name="Hillier L.W."/>
            <person name="Literman R."/>
            <person name="Montiel E.E."/>
            <person name="Radhakrishnan S."/>
            <person name="Shen Y."/>
            <person name="Minx P."/>
            <person name="Janes D.E."/>
            <person name="Warren W.C."/>
            <person name="Edwards S.V."/>
            <person name="Valenzuela N."/>
        </authorList>
    </citation>
    <scope>NUCLEOTIDE SEQUENCE [LARGE SCALE GENOMIC DNA]</scope>
</reference>
<dbReference type="Gene3D" id="3.30.40.10">
    <property type="entry name" value="Zinc/RING finger domain, C3HC4 (zinc finger)"/>
    <property type="match status" value="1"/>
</dbReference>
<dbReference type="GO" id="GO:0002862">
    <property type="term" value="P:negative regulation of inflammatory response to antigenic stimulus"/>
    <property type="evidence" value="ECO:0007669"/>
    <property type="project" value="Ensembl"/>
</dbReference>
<evidence type="ECO:0000313" key="21">
    <source>
        <dbReference type="Proteomes" id="UP000694380"/>
    </source>
</evidence>
<dbReference type="FunFam" id="3.30.40.10:FF:000117">
    <property type="entry name" value="Probable E3 ubiquitin-protein ligase makorin-1"/>
    <property type="match status" value="1"/>
</dbReference>
<dbReference type="PROSITE" id="PS50089">
    <property type="entry name" value="ZF_RING_2"/>
    <property type="match status" value="1"/>
</dbReference>
<evidence type="ECO:0000256" key="9">
    <source>
        <dbReference type="ARBA" id="ARBA00022771"/>
    </source>
</evidence>
<dbReference type="GO" id="GO:0005737">
    <property type="term" value="C:cytoplasm"/>
    <property type="evidence" value="ECO:0007669"/>
    <property type="project" value="UniProtKB-SubCell"/>
</dbReference>
<evidence type="ECO:0000313" key="20">
    <source>
        <dbReference type="Ensembl" id="ENSCPBP00000038048.1"/>
    </source>
</evidence>
<dbReference type="PANTHER" id="PTHR11224">
    <property type="entry name" value="MAKORIN-RELATED"/>
    <property type="match status" value="1"/>
</dbReference>
<evidence type="ECO:0000256" key="4">
    <source>
        <dbReference type="ARBA" id="ARBA00012483"/>
    </source>
</evidence>
<dbReference type="Proteomes" id="UP000694380">
    <property type="component" value="Chromosome 5"/>
</dbReference>
<feature type="zinc finger region" description="C3H1-type" evidence="16">
    <location>
        <begin position="92"/>
        <end position="119"/>
    </location>
</feature>
<dbReference type="SUPFAM" id="SSF57850">
    <property type="entry name" value="RING/U-box"/>
    <property type="match status" value="1"/>
</dbReference>
<keyword evidence="11" id="KW-0833">Ubl conjugation pathway</keyword>
<dbReference type="Gene3D" id="2.30.30.1190">
    <property type="match status" value="1"/>
</dbReference>
<sequence length="479" mass="53311">MAHGSDALAPPSVSMAQCAVKSFPGGVSSLRRSPGLSGTNQERAARGERVGCRRGRPGSGDMSTKEVTCRYYMQGVCREGSRCLFSHDLTTSKPSTVCRYYQKGQCAYGARCRYDHTRPSGSGGAVGTVPPSLSAPSFNSPNPLPEHNMPVIKSKTHEPGKRKKRTLVLRDRDLCGLSEEQVRHSAMSDPVCCSDKNDNLEVKPHSYLEAIRSGLEEDSVAGSSYADGQQLCPYAAAGECQFGDRCLYLHGDVCEICELQVLHPFDPEQRKAHEKMCMAAFEHEMEKAFAFQASQDKVCSICMEVVYEKPSASERRFGILSNCNHIYCLSCIRQWRCAKQFENLIIKSCPQCRVTSEFVIPSVYWVEDQNKKNKLIEAFKQGMGKKACKYFEQGKGTCPFGGKCLYLHAYPDGTRAEPEKPRKQLSSEGTVRFFNSVRLWDFIEDRESRTIPTAEDEVTELGELFMHLSGADQESATPQ</sequence>
<keyword evidence="21" id="KW-1185">Reference proteome</keyword>
<evidence type="ECO:0000256" key="8">
    <source>
        <dbReference type="ARBA" id="ARBA00022737"/>
    </source>
</evidence>
<evidence type="ECO:0000259" key="19">
    <source>
        <dbReference type="PROSITE" id="PS50103"/>
    </source>
</evidence>
<feature type="domain" description="C3H1-type" evidence="19">
    <location>
        <begin position="382"/>
        <end position="411"/>
    </location>
</feature>
<reference evidence="20" key="2">
    <citation type="submission" date="2025-08" db="UniProtKB">
        <authorList>
            <consortium name="Ensembl"/>
        </authorList>
    </citation>
    <scope>IDENTIFICATION</scope>
</reference>
<feature type="domain" description="C3H1-type" evidence="19">
    <location>
        <begin position="226"/>
        <end position="253"/>
    </location>
</feature>
<evidence type="ECO:0000256" key="15">
    <source>
        <dbReference type="ARBA" id="ARBA00030863"/>
    </source>
</evidence>
<evidence type="ECO:0000256" key="6">
    <source>
        <dbReference type="ARBA" id="ARBA00022679"/>
    </source>
</evidence>
<dbReference type="GO" id="GO:1901223">
    <property type="term" value="P:negative regulation of non-canonical NF-kappaB signal transduction"/>
    <property type="evidence" value="ECO:0007669"/>
    <property type="project" value="Ensembl"/>
</dbReference>
<protein>
    <recommendedName>
        <fullName evidence="14">E3 ubiquitin-protein ligase makorin-2</fullName>
        <ecNumber evidence="4">2.3.2.27</ecNumber>
    </recommendedName>
    <alternativeName>
        <fullName evidence="15">RING-type E3 ubiquitin transferase makorin-2</fullName>
    </alternativeName>
</protein>